<dbReference type="InterPro" id="IPR036397">
    <property type="entry name" value="RNaseH_sf"/>
</dbReference>
<dbReference type="InterPro" id="IPR012337">
    <property type="entry name" value="RNaseH-like_sf"/>
</dbReference>
<dbReference type="EC" id="2.7.7.49" evidence="1"/>
<dbReference type="Pfam" id="PF17921">
    <property type="entry name" value="Integrase_H2C2"/>
    <property type="match status" value="1"/>
</dbReference>
<reference evidence="4" key="1">
    <citation type="submission" date="2014-01" db="EMBL/GenBank/DDBJ databases">
        <title>The Genome Sequence of Anopheles melas CM1001059_A (V2).</title>
        <authorList>
            <consortium name="The Broad Institute Genomics Platform"/>
            <person name="Neafsey D.E."/>
            <person name="Besansky N."/>
            <person name="Howell P."/>
            <person name="Walton C."/>
            <person name="Young S.K."/>
            <person name="Zeng Q."/>
            <person name="Gargeya S."/>
            <person name="Fitzgerald M."/>
            <person name="Haas B."/>
            <person name="Abouelleil A."/>
            <person name="Allen A.W."/>
            <person name="Alvarado L."/>
            <person name="Arachchi H.M."/>
            <person name="Berlin A.M."/>
            <person name="Chapman S.B."/>
            <person name="Gainer-Dewar J."/>
            <person name="Goldberg J."/>
            <person name="Griggs A."/>
            <person name="Gujja S."/>
            <person name="Hansen M."/>
            <person name="Howarth C."/>
            <person name="Imamovic A."/>
            <person name="Ireland A."/>
            <person name="Larimer J."/>
            <person name="McCowan C."/>
            <person name="Murphy C."/>
            <person name="Pearson M."/>
            <person name="Poon T.W."/>
            <person name="Priest M."/>
            <person name="Roberts A."/>
            <person name="Saif S."/>
            <person name="Shea T."/>
            <person name="Sisk P."/>
            <person name="Sykes S."/>
            <person name="Wortman J."/>
            <person name="Nusbaum C."/>
            <person name="Birren B."/>
        </authorList>
    </citation>
    <scope>NUCLEOTIDE SEQUENCE [LARGE SCALE GENOMIC DNA]</scope>
    <source>
        <strain evidence="4">CM1001059</strain>
    </source>
</reference>
<accession>A0A182UIV2</accession>
<keyword evidence="4" id="KW-1185">Reference proteome</keyword>
<dbReference type="SUPFAM" id="SSF53098">
    <property type="entry name" value="Ribonuclease H-like"/>
    <property type="match status" value="1"/>
</dbReference>
<dbReference type="AlphaFoldDB" id="A0A182UIV2"/>
<dbReference type="GO" id="GO:0015074">
    <property type="term" value="P:DNA integration"/>
    <property type="evidence" value="ECO:0007669"/>
    <property type="project" value="InterPro"/>
</dbReference>
<organism evidence="3 4">
    <name type="scientific">Anopheles melas</name>
    <dbReference type="NCBI Taxonomy" id="34690"/>
    <lineage>
        <taxon>Eukaryota</taxon>
        <taxon>Metazoa</taxon>
        <taxon>Ecdysozoa</taxon>
        <taxon>Arthropoda</taxon>
        <taxon>Hexapoda</taxon>
        <taxon>Insecta</taxon>
        <taxon>Pterygota</taxon>
        <taxon>Neoptera</taxon>
        <taxon>Endopterygota</taxon>
        <taxon>Diptera</taxon>
        <taxon>Nematocera</taxon>
        <taxon>Culicoidea</taxon>
        <taxon>Culicidae</taxon>
        <taxon>Anophelinae</taxon>
        <taxon>Anopheles</taxon>
    </lineage>
</organism>
<name>A0A182UIV2_9DIPT</name>
<evidence type="ECO:0000256" key="1">
    <source>
        <dbReference type="ARBA" id="ARBA00012493"/>
    </source>
</evidence>
<reference evidence="3" key="2">
    <citation type="submission" date="2020-05" db="UniProtKB">
        <authorList>
            <consortium name="EnsemblMetazoa"/>
        </authorList>
    </citation>
    <scope>IDENTIFICATION</scope>
    <source>
        <strain evidence="3">CM1001059</strain>
    </source>
</reference>
<feature type="domain" description="Integrase catalytic" evidence="2">
    <location>
        <begin position="124"/>
        <end position="221"/>
    </location>
</feature>
<dbReference type="Gene3D" id="1.10.340.70">
    <property type="match status" value="1"/>
</dbReference>
<sequence length="330" mass="37879">MYLTSWPFRFPPLVVDANFMFDYQLRLLYQSFTSSWKRVDFFSPEMACYQRQHKSIKLTSRCILLDNRVIVPRHLRTQCLETFHRGHAGYALMHQQAVQFLYWPTMDYDIVEFIRACAVCDKMMPSVPRNYCSLPWMQFIVRIFPLKSRFLLVAVDTSSLWAEVVIVMNKRATAIVGALRSMFSRFGLPKLLLTDLEDPFNTTYFQSFCQEEAISHEPSTPIPNCPAEHFITGLTCAIPFIHTTGQTLSAAVKEYLEIYRSTPCAFLPGNRSPAAVLLAYPPKPKPIPSHFYSAMHAILRILISFGPLGHQILPQPAGPSKQRQHRTNGH</sequence>
<evidence type="ECO:0000313" key="3">
    <source>
        <dbReference type="EnsemblMetazoa" id="AMEC021199-PA"/>
    </source>
</evidence>
<dbReference type="InterPro" id="IPR041588">
    <property type="entry name" value="Integrase_H2C2"/>
</dbReference>
<dbReference type="EnsemblMetazoa" id="AMEC021199-RA">
    <property type="protein sequence ID" value="AMEC021199-PA"/>
    <property type="gene ID" value="AMEC021199"/>
</dbReference>
<evidence type="ECO:0000259" key="2">
    <source>
        <dbReference type="PROSITE" id="PS50994"/>
    </source>
</evidence>
<dbReference type="PANTHER" id="PTHR37984">
    <property type="entry name" value="PROTEIN CBG26694"/>
    <property type="match status" value="1"/>
</dbReference>
<dbReference type="InterPro" id="IPR001584">
    <property type="entry name" value="Integrase_cat-core"/>
</dbReference>
<evidence type="ECO:0000313" key="4">
    <source>
        <dbReference type="Proteomes" id="UP000075902"/>
    </source>
</evidence>
<dbReference type="GO" id="GO:0003964">
    <property type="term" value="F:RNA-directed DNA polymerase activity"/>
    <property type="evidence" value="ECO:0007669"/>
    <property type="project" value="UniProtKB-EC"/>
</dbReference>
<dbReference type="STRING" id="34690.A0A182UIV2"/>
<dbReference type="GO" id="GO:0003676">
    <property type="term" value="F:nucleic acid binding"/>
    <property type="evidence" value="ECO:0007669"/>
    <property type="project" value="InterPro"/>
</dbReference>
<protein>
    <recommendedName>
        <fullName evidence="1">RNA-directed DNA polymerase</fullName>
        <ecNumber evidence="1">2.7.7.49</ecNumber>
    </recommendedName>
</protein>
<proteinExistence type="predicted"/>
<dbReference type="PROSITE" id="PS50994">
    <property type="entry name" value="INTEGRASE"/>
    <property type="match status" value="1"/>
</dbReference>
<dbReference type="Proteomes" id="UP000075902">
    <property type="component" value="Unassembled WGS sequence"/>
</dbReference>
<dbReference type="Gene3D" id="3.30.420.10">
    <property type="entry name" value="Ribonuclease H-like superfamily/Ribonuclease H"/>
    <property type="match status" value="1"/>
</dbReference>
<dbReference type="InterPro" id="IPR050951">
    <property type="entry name" value="Retrovirus_Pol_polyprotein"/>
</dbReference>
<dbReference type="PANTHER" id="PTHR37984:SF5">
    <property type="entry name" value="PROTEIN NYNRIN-LIKE"/>
    <property type="match status" value="1"/>
</dbReference>
<dbReference type="VEuPathDB" id="VectorBase:AMEC021199"/>